<proteinExistence type="predicted"/>
<protein>
    <recommendedName>
        <fullName evidence="3">Prevent-host-death family protein</fullName>
    </recommendedName>
</protein>
<evidence type="ECO:0008006" key="3">
    <source>
        <dbReference type="Google" id="ProtNLM"/>
    </source>
</evidence>
<accession>A0A7U3VP62</accession>
<reference evidence="1 2" key="1">
    <citation type="journal article" date="2010" name="J. Bacteriol.">
        <title>Biochemical characterization of a novel indole prenyltransferase from Streptomyces sp. SN-593.</title>
        <authorList>
            <person name="Takahashi S."/>
            <person name="Takagi H."/>
            <person name="Toyoda A."/>
            <person name="Uramoto M."/>
            <person name="Nogawa T."/>
            <person name="Ueki M."/>
            <person name="Sakaki Y."/>
            <person name="Osada H."/>
        </authorList>
    </citation>
    <scope>NUCLEOTIDE SEQUENCE [LARGE SCALE GENOMIC DNA]</scope>
    <source>
        <strain evidence="1 2">SN-593</strain>
    </source>
</reference>
<dbReference type="EMBL" id="AP018365">
    <property type="protein sequence ID" value="BBA98284.1"/>
    <property type="molecule type" value="Genomic_DNA"/>
</dbReference>
<dbReference type="AlphaFoldDB" id="A0A7U3VP62"/>
<evidence type="ECO:0000313" key="2">
    <source>
        <dbReference type="Proteomes" id="UP000595703"/>
    </source>
</evidence>
<evidence type="ECO:0000313" key="1">
    <source>
        <dbReference type="EMBL" id="BBA98284.1"/>
    </source>
</evidence>
<organism evidence="1 2">
    <name type="scientific">Actinacidiphila reveromycinica</name>
    <dbReference type="NCBI Taxonomy" id="659352"/>
    <lineage>
        <taxon>Bacteria</taxon>
        <taxon>Bacillati</taxon>
        <taxon>Actinomycetota</taxon>
        <taxon>Actinomycetes</taxon>
        <taxon>Kitasatosporales</taxon>
        <taxon>Streptomycetaceae</taxon>
        <taxon>Actinacidiphila</taxon>
    </lineage>
</organism>
<dbReference type="KEGG" id="arev:RVR_4416"/>
<gene>
    <name evidence="1" type="ORF">RVR_4416</name>
</gene>
<reference evidence="1 2" key="2">
    <citation type="journal article" date="2011" name="J. Antibiot.">
        <title>Furaquinocins I and J: novel polyketide isoprenoid hybrid compounds from Streptomyces reveromyceticus SN-593.</title>
        <authorList>
            <person name="Panthee S."/>
            <person name="Takahashi S."/>
            <person name="Takagi H."/>
            <person name="Nogawa T."/>
            <person name="Oowada E."/>
            <person name="Uramoto M."/>
            <person name="Osada H."/>
        </authorList>
    </citation>
    <scope>NUCLEOTIDE SEQUENCE [LARGE SCALE GENOMIC DNA]</scope>
    <source>
        <strain evidence="1 2">SN-593</strain>
    </source>
</reference>
<reference evidence="1 2" key="4">
    <citation type="journal article" date="2020" name="Sci. Rep.">
        <title>beta-carboline chemical signals induce reveromycin production through a LuxR family regulator in Streptomyces sp. SN-593.</title>
        <authorList>
            <person name="Panthee S."/>
            <person name="Kito N."/>
            <person name="Hayashi T."/>
            <person name="Shimizu T."/>
            <person name="Ishikawa J."/>
            <person name="Hamamoto H."/>
            <person name="Osada H."/>
            <person name="Takahashi S."/>
        </authorList>
    </citation>
    <scope>NUCLEOTIDE SEQUENCE [LARGE SCALE GENOMIC DNA]</scope>
    <source>
        <strain evidence="1 2">SN-593</strain>
    </source>
</reference>
<reference evidence="1 2" key="3">
    <citation type="journal article" date="2011" name="Nat. Chem. Biol.">
        <title>Reveromycin A biosynthesis uses RevG and RevJ for stereospecific spiroacetal formation.</title>
        <authorList>
            <person name="Takahashi S."/>
            <person name="Toyoda A."/>
            <person name="Sekiyama Y."/>
            <person name="Takagi H."/>
            <person name="Nogawa T."/>
            <person name="Uramoto M."/>
            <person name="Suzuki R."/>
            <person name="Koshino H."/>
            <person name="Kumano T."/>
            <person name="Panthee S."/>
            <person name="Dairi T."/>
            <person name="Ishikawa J."/>
            <person name="Ikeda H."/>
            <person name="Sakaki Y."/>
            <person name="Osada H."/>
        </authorList>
    </citation>
    <scope>NUCLEOTIDE SEQUENCE [LARGE SCALE GENOMIC DNA]</scope>
    <source>
        <strain evidence="1 2">SN-593</strain>
    </source>
</reference>
<keyword evidence="2" id="KW-1185">Reference proteome</keyword>
<name>A0A7U3VP62_9ACTN</name>
<dbReference type="Proteomes" id="UP000595703">
    <property type="component" value="Chromosome"/>
</dbReference>
<sequence length="78" mass="8522">MNGGYAAPMTVERKEHRATVAQVRNVFGEVLGRTRFGGETTVVMNRTTEAAAIVPIEFYRRALEALGETAVPVEDPTN</sequence>